<dbReference type="EMBL" id="AHKC01010588">
    <property type="protein sequence ID" value="EKF31838.1"/>
    <property type="molecule type" value="Genomic_DNA"/>
</dbReference>
<feature type="non-terminal residue" evidence="2">
    <location>
        <position position="226"/>
    </location>
</feature>
<proteinExistence type="predicted"/>
<sequence>MEEAYPSLVERLQGEPAVITLPPGKRAPIRVTQALLMPQYRATWAAEEHVCRGEQRACHHNPWPMTATKSYQYGDAVALEFGHWDRRAMGAEEVPWVILLPHHNGTAEYGLVGLVATNTPNHVVAYIPKSRHKDTEWVMIDGMVQKVQRAPIDPHKIILCLYRRLVPEMVPEEDEMDEEDPHGRNGERDGRTQTSAHESPSHSQSQQWEEAPDDSNMIDQCGRCAY</sequence>
<evidence type="ECO:0000256" key="1">
    <source>
        <dbReference type="SAM" id="MobiDB-lite"/>
    </source>
</evidence>
<organism evidence="2 3">
    <name type="scientific">Trypanosoma cruzi marinkellei</name>
    <dbReference type="NCBI Taxonomy" id="85056"/>
    <lineage>
        <taxon>Eukaryota</taxon>
        <taxon>Discoba</taxon>
        <taxon>Euglenozoa</taxon>
        <taxon>Kinetoplastea</taxon>
        <taxon>Metakinetoplastina</taxon>
        <taxon>Trypanosomatida</taxon>
        <taxon>Trypanosomatidae</taxon>
        <taxon>Trypanosoma</taxon>
        <taxon>Schizotrypanum</taxon>
    </lineage>
</organism>
<comment type="caution">
    <text evidence="2">The sequence shown here is derived from an EMBL/GenBank/DDBJ whole genome shotgun (WGS) entry which is preliminary data.</text>
</comment>
<keyword evidence="3" id="KW-1185">Reference proteome</keyword>
<evidence type="ECO:0008006" key="4">
    <source>
        <dbReference type="Google" id="ProtNLM"/>
    </source>
</evidence>
<feature type="compositionally biased region" description="Basic and acidic residues" evidence="1">
    <location>
        <begin position="181"/>
        <end position="191"/>
    </location>
</feature>
<gene>
    <name evidence="2" type="ORF">MOQ_004321</name>
</gene>
<feature type="compositionally biased region" description="Polar residues" evidence="1">
    <location>
        <begin position="192"/>
        <end position="208"/>
    </location>
</feature>
<evidence type="ECO:0000313" key="3">
    <source>
        <dbReference type="Proteomes" id="UP000007350"/>
    </source>
</evidence>
<dbReference type="AlphaFoldDB" id="K2M9U4"/>
<name>K2M9U4_TRYCR</name>
<dbReference type="OrthoDB" id="252012at2759"/>
<accession>K2M9U4</accession>
<feature type="region of interest" description="Disordered" evidence="1">
    <location>
        <begin position="172"/>
        <end position="226"/>
    </location>
</feature>
<evidence type="ECO:0000313" key="2">
    <source>
        <dbReference type="EMBL" id="EKF31838.1"/>
    </source>
</evidence>
<protein>
    <recommendedName>
        <fullName evidence="4">SLACS retrotransposable element</fullName>
    </recommendedName>
</protein>
<reference evidence="2 3" key="1">
    <citation type="journal article" date="2012" name="BMC Genomics">
        <title>Comparative genomic analysis of human infective Trypanosoma cruzi lineages with the bat-restricted subspecies T. cruzi marinkellei.</title>
        <authorList>
            <person name="Franzen O."/>
            <person name="Talavera-Lopez C."/>
            <person name="Ochaya S."/>
            <person name="Butler C.E."/>
            <person name="Messenger L.A."/>
            <person name="Lewis M.D."/>
            <person name="Llewellyn M.S."/>
            <person name="Marinkelle C.J."/>
            <person name="Tyler K.M."/>
            <person name="Miles M.A."/>
            <person name="Andersson B."/>
        </authorList>
    </citation>
    <scope>NUCLEOTIDE SEQUENCE [LARGE SCALE GENOMIC DNA]</scope>
    <source>
        <strain evidence="2 3">B7</strain>
    </source>
</reference>
<dbReference type="Proteomes" id="UP000007350">
    <property type="component" value="Unassembled WGS sequence"/>
</dbReference>